<evidence type="ECO:0000313" key="1">
    <source>
        <dbReference type="EMBL" id="OGZ25321.1"/>
    </source>
</evidence>
<comment type="caution">
    <text evidence="1">The sequence shown here is derived from an EMBL/GenBank/DDBJ whole genome shotgun (WGS) entry which is preliminary data.</text>
</comment>
<gene>
    <name evidence="1" type="ORF">A2W71_03070</name>
</gene>
<name>A0A1G2EIZ4_9BACT</name>
<reference evidence="1 2" key="1">
    <citation type="journal article" date="2016" name="Nat. Commun.">
        <title>Thousands of microbial genomes shed light on interconnected biogeochemical processes in an aquifer system.</title>
        <authorList>
            <person name="Anantharaman K."/>
            <person name="Brown C.T."/>
            <person name="Hug L.A."/>
            <person name="Sharon I."/>
            <person name="Castelle C.J."/>
            <person name="Probst A.J."/>
            <person name="Thomas B.C."/>
            <person name="Singh A."/>
            <person name="Wilkins M.J."/>
            <person name="Karaoz U."/>
            <person name="Brodie E.L."/>
            <person name="Williams K.H."/>
            <person name="Hubbard S.S."/>
            <person name="Banfield J.F."/>
        </authorList>
    </citation>
    <scope>NUCLEOTIDE SEQUENCE [LARGE SCALE GENOMIC DNA]</scope>
</reference>
<accession>A0A1G2EIZ4</accession>
<proteinExistence type="predicted"/>
<protein>
    <submittedName>
        <fullName evidence="1">Uncharacterized protein</fullName>
    </submittedName>
</protein>
<evidence type="ECO:0000313" key="2">
    <source>
        <dbReference type="Proteomes" id="UP000176216"/>
    </source>
</evidence>
<organism evidence="1 2">
    <name type="scientific">Candidatus Nealsonbacteria bacterium RIFCSPLOWO2_02_39_8</name>
    <dbReference type="NCBI Taxonomy" id="1801674"/>
    <lineage>
        <taxon>Bacteria</taxon>
        <taxon>Candidatus Nealsoniibacteriota</taxon>
    </lineage>
</organism>
<dbReference type="EMBL" id="MHMJ01000028">
    <property type="protein sequence ID" value="OGZ25321.1"/>
    <property type="molecule type" value="Genomic_DNA"/>
</dbReference>
<dbReference type="AlphaFoldDB" id="A0A1G2EIZ4"/>
<sequence>MARSFDLNWEKMRAMIKVARHFTIYAAHSRHGHQGLIDERSVSTKIRKAAKRIYSAKTIDELKIFLKGRFYTPWETLFLGTDTLTTLSRSP</sequence>
<dbReference type="Proteomes" id="UP000176216">
    <property type="component" value="Unassembled WGS sequence"/>
</dbReference>